<comment type="similarity">
    <text evidence="1">Belongs to the peptidase S46 family.</text>
</comment>
<dbReference type="InterPro" id="IPR009003">
    <property type="entry name" value="Peptidase_S1_PA"/>
</dbReference>
<organism evidence="6">
    <name type="scientific">bioreactor metagenome</name>
    <dbReference type="NCBI Taxonomy" id="1076179"/>
    <lineage>
        <taxon>unclassified sequences</taxon>
        <taxon>metagenomes</taxon>
        <taxon>ecological metagenomes</taxon>
    </lineage>
</organism>
<dbReference type="EMBL" id="VSSQ01000148">
    <property type="protein sequence ID" value="MPL81321.1"/>
    <property type="molecule type" value="Genomic_DNA"/>
</dbReference>
<evidence type="ECO:0000256" key="2">
    <source>
        <dbReference type="ARBA" id="ARBA00022438"/>
    </source>
</evidence>
<keyword evidence="3" id="KW-0645">Protease</keyword>
<dbReference type="GO" id="GO:0008239">
    <property type="term" value="F:dipeptidyl-peptidase activity"/>
    <property type="evidence" value="ECO:0007669"/>
    <property type="project" value="InterPro"/>
</dbReference>
<dbReference type="PANTHER" id="PTHR38469">
    <property type="entry name" value="PERIPLASMIC PEPTIDASE SUBFAMILY S1B"/>
    <property type="match status" value="1"/>
</dbReference>
<dbReference type="SUPFAM" id="SSF50494">
    <property type="entry name" value="Trypsin-like serine proteases"/>
    <property type="match status" value="1"/>
</dbReference>
<dbReference type="GO" id="GO:0006508">
    <property type="term" value="P:proteolysis"/>
    <property type="evidence" value="ECO:0007669"/>
    <property type="project" value="UniProtKB-KW"/>
</dbReference>
<evidence type="ECO:0000313" key="6">
    <source>
        <dbReference type="EMBL" id="MPL81321.1"/>
    </source>
</evidence>
<dbReference type="GO" id="GO:0070009">
    <property type="term" value="F:serine-type aminopeptidase activity"/>
    <property type="evidence" value="ECO:0007669"/>
    <property type="project" value="InterPro"/>
</dbReference>
<dbReference type="EC" id="3.4.14.-" evidence="6"/>
<dbReference type="PANTHER" id="PTHR38469:SF1">
    <property type="entry name" value="PERIPLASMIC PEPTIDASE SUBFAMILY S1B"/>
    <property type="match status" value="1"/>
</dbReference>
<dbReference type="Gene3D" id="2.40.10.10">
    <property type="entry name" value="Trypsin-like serine proteases"/>
    <property type="match status" value="1"/>
</dbReference>
<dbReference type="InterPro" id="IPR043504">
    <property type="entry name" value="Peptidase_S1_PA_chymotrypsin"/>
</dbReference>
<comment type="caution">
    <text evidence="6">The sequence shown here is derived from an EMBL/GenBank/DDBJ whole genome shotgun (WGS) entry which is preliminary data.</text>
</comment>
<evidence type="ECO:0000256" key="4">
    <source>
        <dbReference type="ARBA" id="ARBA00022729"/>
    </source>
</evidence>
<keyword evidence="2" id="KW-0031">Aminopeptidase</keyword>
<dbReference type="InterPro" id="IPR019500">
    <property type="entry name" value="Pep_S46"/>
</dbReference>
<evidence type="ECO:0000256" key="1">
    <source>
        <dbReference type="ARBA" id="ARBA00010491"/>
    </source>
</evidence>
<sequence>MKKNGFKLTAKDLYDINKASLKDAIVHFGGGCTGELISPNGLLITNHHCGFGQIQSHSSVQNDYLKDGFWAMTREAELPNKGLTVRFLVRMDDVTETVLKGVSNSSDEKERDKIIRANSEKLIEQAKKGTHYDARVEGLYYGNQYFIFIYETFTDVRLVGAPPSSIGKFGGDTDNWMWPRHTGDFSLFRIYAGKDNKPAPYSKENVPYKPKKFFTLSVAGVNEGDFTLVYGYPGRTQEYLHSEAVRYISNISNPHKINLRTLRLNIQQEEMSASQEVRIKYASKNASVANAWKKWQGEAKGILKMNTVETKRGFEAEFAKWAANRPHYKGLTDSLFNIYKVLEPYAFANDYQMEAVNANEIIRFAGVIKNAILRNSKMSPEVSARNIQEIVNDHFKNYHSNIDKRSFKALINEYSKNVPADFQPEYFKDLLKRHGSAENIVESIFENSLFASQEKMNEALKNGIDAGEFDNDPALVFQQAFNDYFNEIIRPKLDSYNSRLALLYRSYMRGQMEFDKERDFYPDANSTLRITYGKVSGYSPSDAVYYKHNSTLDGIMEKDNPNIYDYDIPQKLRDVYKAKDFGRWEVNGTVPVCFIATNHTSGGNSGSPVLNASGELIGINFDRVWEGTMSDIVYDPEICRNISLDIRYVLFVIDKVAGAGHLIEEMKLVNN</sequence>
<proteinExistence type="inferred from homology"/>
<dbReference type="Pfam" id="PF10459">
    <property type="entry name" value="Peptidase_S46"/>
    <property type="match status" value="1"/>
</dbReference>
<accession>A0A644UQZ4</accession>
<reference evidence="6" key="1">
    <citation type="submission" date="2019-08" db="EMBL/GenBank/DDBJ databases">
        <authorList>
            <person name="Kucharzyk K."/>
            <person name="Murdoch R.W."/>
            <person name="Higgins S."/>
            <person name="Loffler F."/>
        </authorList>
    </citation>
    <scope>NUCLEOTIDE SEQUENCE</scope>
</reference>
<evidence type="ECO:0000256" key="5">
    <source>
        <dbReference type="ARBA" id="ARBA00022801"/>
    </source>
</evidence>
<protein>
    <submittedName>
        <fullName evidence="6">Asp/Glu-specific dipeptidyl-peptidase</fullName>
        <ecNumber evidence="6">3.4.14.-</ecNumber>
    </submittedName>
</protein>
<keyword evidence="5 6" id="KW-0378">Hydrolase</keyword>
<dbReference type="AlphaFoldDB" id="A0A644UQZ4"/>
<name>A0A644UQZ4_9ZZZZ</name>
<gene>
    <name evidence="6" type="ORF">SDC9_27238</name>
</gene>
<evidence type="ECO:0000256" key="3">
    <source>
        <dbReference type="ARBA" id="ARBA00022670"/>
    </source>
</evidence>
<keyword evidence="4" id="KW-0732">Signal</keyword>